<dbReference type="Gene3D" id="1.10.840.10">
    <property type="entry name" value="Ras guanine-nucleotide exchange factors catalytic domain"/>
    <property type="match status" value="1"/>
</dbReference>
<evidence type="ECO:0000259" key="3">
    <source>
        <dbReference type="PROSITE" id="PS50009"/>
    </source>
</evidence>
<evidence type="ECO:0000313" key="5">
    <source>
        <dbReference type="Proteomes" id="UP000019118"/>
    </source>
</evidence>
<feature type="domain" description="Ras-GEF" evidence="3">
    <location>
        <begin position="585"/>
        <end position="826"/>
    </location>
</feature>
<dbReference type="PANTHER" id="PTHR23113:SF368">
    <property type="entry name" value="CELL DIVISION CONTROL PROTEIN 25"/>
    <property type="match status" value="1"/>
</dbReference>
<dbReference type="PANTHER" id="PTHR23113">
    <property type="entry name" value="GUANINE NUCLEOTIDE EXCHANGE FACTOR"/>
    <property type="match status" value="1"/>
</dbReference>
<keyword evidence="1 2" id="KW-0344">Guanine-nucleotide releasing factor</keyword>
<dbReference type="GO" id="GO:0005886">
    <property type="term" value="C:plasma membrane"/>
    <property type="evidence" value="ECO:0007669"/>
    <property type="project" value="TreeGrafter"/>
</dbReference>
<evidence type="ECO:0000256" key="2">
    <source>
        <dbReference type="PROSITE-ProRule" id="PRU00168"/>
    </source>
</evidence>
<dbReference type="Proteomes" id="UP000019118">
    <property type="component" value="Unassembled WGS sequence"/>
</dbReference>
<dbReference type="SMART" id="SM00147">
    <property type="entry name" value="RasGEF"/>
    <property type="match status" value="1"/>
</dbReference>
<dbReference type="EnsemblMetazoa" id="XM_019908495.1">
    <property type="protein sequence ID" value="XP_019764054.1"/>
    <property type="gene ID" value="LOC109540224"/>
</dbReference>
<dbReference type="GO" id="GO:0005085">
    <property type="term" value="F:guanyl-nucleotide exchange factor activity"/>
    <property type="evidence" value="ECO:0007669"/>
    <property type="project" value="UniProtKB-KW"/>
</dbReference>
<dbReference type="InterPro" id="IPR036964">
    <property type="entry name" value="RASGEF_cat_dom_sf"/>
</dbReference>
<dbReference type="SUPFAM" id="SSF48366">
    <property type="entry name" value="Ras GEF"/>
    <property type="match status" value="1"/>
</dbReference>
<dbReference type="PROSITE" id="PS50009">
    <property type="entry name" value="RASGEF_CAT"/>
    <property type="match status" value="1"/>
</dbReference>
<accession>A0AAR5PSR6</accession>
<dbReference type="GO" id="GO:0007265">
    <property type="term" value="P:Ras protein signal transduction"/>
    <property type="evidence" value="ECO:0007669"/>
    <property type="project" value="TreeGrafter"/>
</dbReference>
<reference evidence="4" key="2">
    <citation type="submission" date="2024-08" db="UniProtKB">
        <authorList>
            <consortium name="EnsemblMetazoa"/>
        </authorList>
    </citation>
    <scope>IDENTIFICATION</scope>
</reference>
<organism evidence="4 5">
    <name type="scientific">Dendroctonus ponderosae</name>
    <name type="common">Mountain pine beetle</name>
    <dbReference type="NCBI Taxonomy" id="77166"/>
    <lineage>
        <taxon>Eukaryota</taxon>
        <taxon>Metazoa</taxon>
        <taxon>Ecdysozoa</taxon>
        <taxon>Arthropoda</taxon>
        <taxon>Hexapoda</taxon>
        <taxon>Insecta</taxon>
        <taxon>Pterygota</taxon>
        <taxon>Neoptera</taxon>
        <taxon>Endopterygota</taxon>
        <taxon>Coleoptera</taxon>
        <taxon>Polyphaga</taxon>
        <taxon>Cucujiformia</taxon>
        <taxon>Curculionidae</taxon>
        <taxon>Scolytinae</taxon>
        <taxon>Dendroctonus</taxon>
    </lineage>
</organism>
<dbReference type="InterPro" id="IPR001895">
    <property type="entry name" value="RASGEF_cat_dom"/>
</dbReference>
<dbReference type="Pfam" id="PF00617">
    <property type="entry name" value="RasGEF"/>
    <property type="match status" value="1"/>
</dbReference>
<evidence type="ECO:0000256" key="1">
    <source>
        <dbReference type="ARBA" id="ARBA00022658"/>
    </source>
</evidence>
<dbReference type="InterPro" id="IPR023578">
    <property type="entry name" value="Ras_GEF_dom_sf"/>
</dbReference>
<keyword evidence="5" id="KW-1185">Reference proteome</keyword>
<proteinExistence type="predicted"/>
<protein>
    <recommendedName>
        <fullName evidence="3">Ras-GEF domain-containing protein</fullName>
    </recommendedName>
</protein>
<dbReference type="InterPro" id="IPR008937">
    <property type="entry name" value="Ras-like_GEF"/>
</dbReference>
<evidence type="ECO:0000313" key="4">
    <source>
        <dbReference type="EnsemblMetazoa" id="XP_019764054.1"/>
    </source>
</evidence>
<reference evidence="5" key="1">
    <citation type="journal article" date="2013" name="Genome Biol.">
        <title>Draft genome of the mountain pine beetle, Dendroctonus ponderosae Hopkins, a major forest pest.</title>
        <authorList>
            <person name="Keeling C.I."/>
            <person name="Yuen M.M."/>
            <person name="Liao N.Y."/>
            <person name="Docking T.R."/>
            <person name="Chan S.K."/>
            <person name="Taylor G.A."/>
            <person name="Palmquist D.L."/>
            <person name="Jackman S.D."/>
            <person name="Nguyen A."/>
            <person name="Li M."/>
            <person name="Henderson H."/>
            <person name="Janes J.K."/>
            <person name="Zhao Y."/>
            <person name="Pandoh P."/>
            <person name="Moore R."/>
            <person name="Sperling F.A."/>
            <person name="Huber D.P."/>
            <person name="Birol I."/>
            <person name="Jones S.J."/>
            <person name="Bohlmann J."/>
        </authorList>
    </citation>
    <scope>NUCLEOTIDE SEQUENCE</scope>
</reference>
<sequence>MSINRVQKLLFSEYCDFEDLVLIESPFAQTTKEGRGLRQVHLGELEPLAAHLAWMLNPPTPGKMTPQQLKSLPGLTPSKLILATDILPPIQLENVAYNPCIDPETETFELIAIYPVECVNLSIYRRKRRQAIKARFCNNRVQYFELGGFERRGMFWNLWCEKVKFLCPGDSGTSRSETSVATSTTGSSLYLVDKKVVSLNGIKQLWCKFGPNFGVNTRFINEVVAANSQTRVKNWTDRYLYLGRNFLESSLDYQPIMRLPHLREFVKSKKGPKKSIELACPALAEEKNLSFGASVQVNRFGSGILEGCGTGLYLTFDDYIVPRRFSSTIFRSTSSNLSIDCGSIDYEEIAETAVLLWEYYGLTTNRKMRHRRRYGYAPKPLFLYGLGPWTVSQGDRTSLQLKRALSDVNMRKQNADKELKLPVSKRQLCATVSSPVLTDDDNFRTNNIINAPKKPVIFFWTPGYWYRPISAKDAYGELQKHLKKIRNHHESELKRKNWCLGKRCTTGRRFLKRFSTSKAKESDDDNENYLMEKKKRKPSFISTMLGSKFEDWADLAQCKRPGESPLQFMKRILQLDVELTAWDFDSTTVAQQLTMIDKDLFLKVSPSELSNLLWQQSCQNAPNVGAMIAFSHRISCLTASEILRHDTEKTRARLMARFINIANKCHRISNFHSCRSVLSGLQSPAIFRLRRTWAYVRKKHSSKYHCRAFEFLCRLYRDPRMPSYQKTFFVFSQNPPYLPYIGHLIAKLFDKVPEYKVETFHRPASRQLSFCTTKSFHSGSSKSEALVVKEPIQPNLFAKIFSVFSANEGAGDFDKPKAVVKKSRPATRRVKFKGLYEYFAPLGMHQDNRRERLEEVTELLEKSQLGALNYNFSQNALARDFLLKTRHFDDQGNFFNSLCMESSSRPNTTRNKRE</sequence>
<dbReference type="AlphaFoldDB" id="A0AAR5PSR6"/>
<name>A0AAR5PSR6_DENPD</name>